<dbReference type="Proteomes" id="UP001295444">
    <property type="component" value="Chromosome 03"/>
</dbReference>
<keyword evidence="3" id="KW-1185">Reference proteome</keyword>
<protein>
    <submittedName>
        <fullName evidence="2">Uncharacterized protein</fullName>
    </submittedName>
</protein>
<feature type="non-terminal residue" evidence="2">
    <location>
        <position position="149"/>
    </location>
</feature>
<name>A0AAD1VVZ2_PELCU</name>
<feature type="compositionally biased region" description="Basic and acidic residues" evidence="1">
    <location>
        <begin position="108"/>
        <end position="121"/>
    </location>
</feature>
<feature type="region of interest" description="Disordered" evidence="1">
    <location>
        <begin position="1"/>
        <end position="149"/>
    </location>
</feature>
<feature type="non-terminal residue" evidence="2">
    <location>
        <position position="1"/>
    </location>
</feature>
<feature type="compositionally biased region" description="Polar residues" evidence="1">
    <location>
        <begin position="1"/>
        <end position="35"/>
    </location>
</feature>
<feature type="compositionally biased region" description="Polar residues" evidence="1">
    <location>
        <begin position="122"/>
        <end position="131"/>
    </location>
</feature>
<dbReference type="AlphaFoldDB" id="A0AAD1VVZ2"/>
<feature type="compositionally biased region" description="Polar residues" evidence="1">
    <location>
        <begin position="138"/>
        <end position="149"/>
    </location>
</feature>
<dbReference type="EMBL" id="OW240914">
    <property type="protein sequence ID" value="CAH2273579.1"/>
    <property type="molecule type" value="Genomic_DNA"/>
</dbReference>
<feature type="compositionally biased region" description="Polar residues" evidence="1">
    <location>
        <begin position="97"/>
        <end position="107"/>
    </location>
</feature>
<sequence length="149" mass="16680">APQAHTPTSQITTRKEQNTALVDTIPHQQEASPTQDKAKPPTTFNPKTAHALQQTHPTAWTQPQDSQVSDEIPTPLLRPNFEHPTRHSTEGSPWTMPVTNSPLPENTHQTEDKPTHRDEQHNTQPTRQTHANLRRPIISTNSLISPPLS</sequence>
<evidence type="ECO:0000313" key="2">
    <source>
        <dbReference type="EMBL" id="CAH2273579.1"/>
    </source>
</evidence>
<feature type="compositionally biased region" description="Polar residues" evidence="1">
    <location>
        <begin position="42"/>
        <end position="69"/>
    </location>
</feature>
<evidence type="ECO:0000256" key="1">
    <source>
        <dbReference type="SAM" id="MobiDB-lite"/>
    </source>
</evidence>
<feature type="compositionally biased region" description="Basic and acidic residues" evidence="1">
    <location>
        <begin position="80"/>
        <end position="89"/>
    </location>
</feature>
<reference evidence="2" key="1">
    <citation type="submission" date="2022-03" db="EMBL/GenBank/DDBJ databases">
        <authorList>
            <person name="Alioto T."/>
            <person name="Alioto T."/>
            <person name="Gomez Garrido J."/>
        </authorList>
    </citation>
    <scope>NUCLEOTIDE SEQUENCE</scope>
</reference>
<accession>A0AAD1VVZ2</accession>
<proteinExistence type="predicted"/>
<evidence type="ECO:0000313" key="3">
    <source>
        <dbReference type="Proteomes" id="UP001295444"/>
    </source>
</evidence>
<organism evidence="2 3">
    <name type="scientific">Pelobates cultripes</name>
    <name type="common">Western spadefoot toad</name>
    <dbReference type="NCBI Taxonomy" id="61616"/>
    <lineage>
        <taxon>Eukaryota</taxon>
        <taxon>Metazoa</taxon>
        <taxon>Chordata</taxon>
        <taxon>Craniata</taxon>
        <taxon>Vertebrata</taxon>
        <taxon>Euteleostomi</taxon>
        <taxon>Amphibia</taxon>
        <taxon>Batrachia</taxon>
        <taxon>Anura</taxon>
        <taxon>Pelobatoidea</taxon>
        <taxon>Pelobatidae</taxon>
        <taxon>Pelobates</taxon>
    </lineage>
</organism>
<gene>
    <name evidence="2" type="ORF">PECUL_23A002788</name>
</gene>